<evidence type="ECO:0000256" key="1">
    <source>
        <dbReference type="SAM" id="Phobius"/>
    </source>
</evidence>
<evidence type="ECO:0000313" key="2">
    <source>
        <dbReference type="EMBL" id="MDH0738687.1"/>
    </source>
</evidence>
<reference evidence="2" key="1">
    <citation type="submission" date="2022-09" db="EMBL/GenBank/DDBJ databases">
        <title>Intensive care unit water sources are persistently colonized with multi-drug resistant bacteria and are the site of extensive horizontal gene transfer of antibiotic resistance genes.</title>
        <authorList>
            <person name="Diorio-Toth L."/>
        </authorList>
    </citation>
    <scope>NUCLEOTIDE SEQUENCE</scope>
    <source>
        <strain evidence="2">GD03843</strain>
    </source>
</reference>
<keyword evidence="1" id="KW-0472">Membrane</keyword>
<proteinExistence type="predicted"/>
<dbReference type="Proteomes" id="UP001161094">
    <property type="component" value="Unassembled WGS sequence"/>
</dbReference>
<organism evidence="2 3">
    <name type="scientific">Achromobacter spanius</name>
    <dbReference type="NCBI Taxonomy" id="217203"/>
    <lineage>
        <taxon>Bacteria</taxon>
        <taxon>Pseudomonadati</taxon>
        <taxon>Pseudomonadota</taxon>
        <taxon>Betaproteobacteria</taxon>
        <taxon>Burkholderiales</taxon>
        <taxon>Alcaligenaceae</taxon>
        <taxon>Achromobacter</taxon>
    </lineage>
</organism>
<dbReference type="AlphaFoldDB" id="A0AA42LSB7"/>
<evidence type="ECO:0000313" key="3">
    <source>
        <dbReference type="Proteomes" id="UP001161094"/>
    </source>
</evidence>
<name>A0AA42LSB7_9BURK</name>
<dbReference type="EMBL" id="JAOCDZ010000018">
    <property type="protein sequence ID" value="MDH0738687.1"/>
    <property type="molecule type" value="Genomic_DNA"/>
</dbReference>
<dbReference type="RefSeq" id="WP_054470931.1">
    <property type="nucleotide sequence ID" value="NZ_JAOCDZ010000018.1"/>
</dbReference>
<comment type="caution">
    <text evidence="2">The sequence shown here is derived from an EMBL/GenBank/DDBJ whole genome shotgun (WGS) entry which is preliminary data.</text>
</comment>
<keyword evidence="1" id="KW-1133">Transmembrane helix</keyword>
<feature type="transmembrane region" description="Helical" evidence="1">
    <location>
        <begin position="63"/>
        <end position="83"/>
    </location>
</feature>
<gene>
    <name evidence="2" type="ORF">N5D93_22910</name>
</gene>
<keyword evidence="1" id="KW-0812">Transmembrane</keyword>
<accession>A0AA42LSB7</accession>
<feature type="transmembrane region" description="Helical" evidence="1">
    <location>
        <begin position="23"/>
        <end position="43"/>
    </location>
</feature>
<protein>
    <submittedName>
        <fullName evidence="2">Uncharacterized protein</fullName>
    </submittedName>
</protein>
<sequence length="132" mass="13382">MEISLKPMASGSSESAIQNPPKWLLMVAAFIIIAIVSLASAHAGGGGDALTEFNDFLEDEYNGSLGLAIGLVSVLFGLVATAVMMTFKPAAIGVGVAFLIGPFVDAVVKARASGLPEVVAHVVTTGIPGLTL</sequence>